<dbReference type="Proteomes" id="UP000235701">
    <property type="component" value="Unassembled WGS sequence"/>
</dbReference>
<dbReference type="RefSeq" id="WP_070467765.1">
    <property type="nucleotide sequence ID" value="NZ_PNHQ01000011.1"/>
</dbReference>
<dbReference type="InterPro" id="IPR010982">
    <property type="entry name" value="Lambda_DNA-bd_dom_sf"/>
</dbReference>
<dbReference type="GO" id="GO:0003677">
    <property type="term" value="F:DNA binding"/>
    <property type="evidence" value="ECO:0007669"/>
    <property type="project" value="InterPro"/>
</dbReference>
<dbReference type="CDD" id="cd00093">
    <property type="entry name" value="HTH_XRE"/>
    <property type="match status" value="1"/>
</dbReference>
<sequence>MNRVLEEYAAERELKEPGFAEEWENEKVQNRIADQIYNIRKNLGLSQREFAELVGKPQSTIGRIESREVNASLDTIVSIANATNKKLIVELV</sequence>
<evidence type="ECO:0000313" key="3">
    <source>
        <dbReference type="Proteomes" id="UP000235701"/>
    </source>
</evidence>
<protein>
    <submittedName>
        <fullName evidence="2">XRE family transcriptional regulator</fullName>
    </submittedName>
</protein>
<dbReference type="PROSITE" id="PS50943">
    <property type="entry name" value="HTH_CROC1"/>
    <property type="match status" value="1"/>
</dbReference>
<dbReference type="Pfam" id="PF01381">
    <property type="entry name" value="HTH_3"/>
    <property type="match status" value="1"/>
</dbReference>
<organism evidence="2 3">
    <name type="scientific">Aerococcus viridans</name>
    <dbReference type="NCBI Taxonomy" id="1377"/>
    <lineage>
        <taxon>Bacteria</taxon>
        <taxon>Bacillati</taxon>
        <taxon>Bacillota</taxon>
        <taxon>Bacilli</taxon>
        <taxon>Lactobacillales</taxon>
        <taxon>Aerococcaceae</taxon>
        <taxon>Aerococcus</taxon>
    </lineage>
</organism>
<dbReference type="OrthoDB" id="2322940at2"/>
<gene>
    <name evidence="2" type="ORF">CJ191_05490</name>
</gene>
<comment type="caution">
    <text evidence="2">The sequence shown here is derived from an EMBL/GenBank/DDBJ whole genome shotgun (WGS) entry which is preliminary data.</text>
</comment>
<dbReference type="EMBL" id="PNHQ01000011">
    <property type="protein sequence ID" value="PMC79643.1"/>
    <property type="molecule type" value="Genomic_DNA"/>
</dbReference>
<evidence type="ECO:0000259" key="1">
    <source>
        <dbReference type="PROSITE" id="PS50943"/>
    </source>
</evidence>
<dbReference type="Gene3D" id="1.10.260.40">
    <property type="entry name" value="lambda repressor-like DNA-binding domains"/>
    <property type="match status" value="1"/>
</dbReference>
<dbReference type="InterPro" id="IPR001387">
    <property type="entry name" value="Cro/C1-type_HTH"/>
</dbReference>
<name>A0A2N6UDG0_9LACT</name>
<dbReference type="SMART" id="SM00530">
    <property type="entry name" value="HTH_XRE"/>
    <property type="match status" value="1"/>
</dbReference>
<dbReference type="SUPFAM" id="SSF47413">
    <property type="entry name" value="lambda repressor-like DNA-binding domains"/>
    <property type="match status" value="1"/>
</dbReference>
<feature type="domain" description="HTH cro/C1-type" evidence="1">
    <location>
        <begin position="36"/>
        <end position="91"/>
    </location>
</feature>
<evidence type="ECO:0000313" key="2">
    <source>
        <dbReference type="EMBL" id="PMC79643.1"/>
    </source>
</evidence>
<keyword evidence="3" id="KW-1185">Reference proteome</keyword>
<accession>A0A2N6UDG0</accession>
<proteinExistence type="predicted"/>
<dbReference type="AlphaFoldDB" id="A0A2N6UDG0"/>
<reference evidence="2 3" key="1">
    <citation type="submission" date="2017-09" db="EMBL/GenBank/DDBJ databases">
        <title>Bacterial strain isolated from the female urinary microbiota.</title>
        <authorList>
            <person name="Thomas-White K."/>
            <person name="Kumar N."/>
            <person name="Forster S."/>
            <person name="Putonti C."/>
            <person name="Lawley T."/>
            <person name="Wolfe A.J."/>
        </authorList>
    </citation>
    <scope>NUCLEOTIDE SEQUENCE [LARGE SCALE GENOMIC DNA]</scope>
    <source>
        <strain evidence="2 3">UMB0240</strain>
    </source>
</reference>